<feature type="transmembrane region" description="Helical" evidence="7">
    <location>
        <begin position="9"/>
        <end position="30"/>
    </location>
</feature>
<feature type="domain" description="ABC transmembrane type-1" evidence="8">
    <location>
        <begin position="69"/>
        <end position="260"/>
    </location>
</feature>
<evidence type="ECO:0000313" key="9">
    <source>
        <dbReference type="EMBL" id="SEP72993.1"/>
    </source>
</evidence>
<dbReference type="CDD" id="cd06261">
    <property type="entry name" value="TM_PBP2"/>
    <property type="match status" value="1"/>
</dbReference>
<comment type="similarity">
    <text evidence="7">Belongs to the binding-protein-dependent transport system permease family.</text>
</comment>
<proteinExistence type="inferred from homology"/>
<feature type="transmembrane region" description="Helical" evidence="7">
    <location>
        <begin position="239"/>
        <end position="260"/>
    </location>
</feature>
<feature type="transmembrane region" description="Helical" evidence="7">
    <location>
        <begin position="181"/>
        <end position="206"/>
    </location>
</feature>
<keyword evidence="6 7" id="KW-0472">Membrane</keyword>
<keyword evidence="4 7" id="KW-0812">Transmembrane</keyword>
<dbReference type="PANTHER" id="PTHR43744">
    <property type="entry name" value="ABC TRANSPORTER PERMEASE PROTEIN MG189-RELATED-RELATED"/>
    <property type="match status" value="1"/>
</dbReference>
<dbReference type="EMBL" id="FOFA01000001">
    <property type="protein sequence ID" value="SEP72993.1"/>
    <property type="molecule type" value="Genomic_DNA"/>
</dbReference>
<keyword evidence="3" id="KW-1003">Cell membrane</keyword>
<dbReference type="GO" id="GO:0055085">
    <property type="term" value="P:transmembrane transport"/>
    <property type="evidence" value="ECO:0007669"/>
    <property type="project" value="InterPro"/>
</dbReference>
<dbReference type="GO" id="GO:0005886">
    <property type="term" value="C:plasma membrane"/>
    <property type="evidence" value="ECO:0007669"/>
    <property type="project" value="UniProtKB-SubCell"/>
</dbReference>
<organism evidence="9 10">
    <name type="scientific">Microlunatus flavus</name>
    <dbReference type="NCBI Taxonomy" id="1036181"/>
    <lineage>
        <taxon>Bacteria</taxon>
        <taxon>Bacillati</taxon>
        <taxon>Actinomycetota</taxon>
        <taxon>Actinomycetes</taxon>
        <taxon>Propionibacteriales</taxon>
        <taxon>Propionibacteriaceae</taxon>
        <taxon>Microlunatus</taxon>
    </lineage>
</organism>
<dbReference type="AlphaFoldDB" id="A0A1H9A975"/>
<name>A0A1H9A975_9ACTN</name>
<sequence length="274" mass="29783">MRRYSSRTFLLEIVMVAAALVFVFPLWMLISVGFRSSADVARNPLGAPTSLYLDNFVEGWRSGALGPAMVNSVIIVVSAVVILVVVGAAASYYFARSSGRTGGRLYLVVAAGLMVPFQIGVLPLYRLFTQVGLAGNPLSVILFNAGIQLPLTVLLYTGFMRQLPVEYEEAARVDGATSWQVFRRVIVPLLLPVTGTVVILDGIAIWNEFFTPLLYLGGTGNVTLPVQIYNFAGEYGADWGRIFAGLLLASIPVLIVFFVFQRYIIRSFGSGLKG</sequence>
<dbReference type="RefSeq" id="WP_091177525.1">
    <property type="nucleotide sequence ID" value="NZ_FOFA01000001.1"/>
</dbReference>
<dbReference type="STRING" id="1036181.SAMN05421756_101514"/>
<comment type="subcellular location">
    <subcellularLocation>
        <location evidence="1 7">Cell membrane</location>
        <topology evidence="1 7">Multi-pass membrane protein</topology>
    </subcellularLocation>
</comment>
<evidence type="ECO:0000313" key="10">
    <source>
        <dbReference type="Proteomes" id="UP000198504"/>
    </source>
</evidence>
<evidence type="ECO:0000256" key="1">
    <source>
        <dbReference type="ARBA" id="ARBA00004651"/>
    </source>
</evidence>
<evidence type="ECO:0000256" key="5">
    <source>
        <dbReference type="ARBA" id="ARBA00022989"/>
    </source>
</evidence>
<keyword evidence="5 7" id="KW-1133">Transmembrane helix</keyword>
<dbReference type="Proteomes" id="UP000198504">
    <property type="component" value="Unassembled WGS sequence"/>
</dbReference>
<keyword evidence="10" id="KW-1185">Reference proteome</keyword>
<dbReference type="PROSITE" id="PS50928">
    <property type="entry name" value="ABC_TM1"/>
    <property type="match status" value="1"/>
</dbReference>
<dbReference type="Gene3D" id="1.10.3720.10">
    <property type="entry name" value="MetI-like"/>
    <property type="match status" value="1"/>
</dbReference>
<evidence type="ECO:0000256" key="6">
    <source>
        <dbReference type="ARBA" id="ARBA00023136"/>
    </source>
</evidence>
<dbReference type="InterPro" id="IPR000515">
    <property type="entry name" value="MetI-like"/>
</dbReference>
<evidence type="ECO:0000256" key="2">
    <source>
        <dbReference type="ARBA" id="ARBA00022448"/>
    </source>
</evidence>
<dbReference type="SUPFAM" id="SSF161098">
    <property type="entry name" value="MetI-like"/>
    <property type="match status" value="1"/>
</dbReference>
<evidence type="ECO:0000256" key="3">
    <source>
        <dbReference type="ARBA" id="ARBA00022475"/>
    </source>
</evidence>
<keyword evidence="2 7" id="KW-0813">Transport</keyword>
<evidence type="ECO:0000256" key="7">
    <source>
        <dbReference type="RuleBase" id="RU363032"/>
    </source>
</evidence>
<dbReference type="Pfam" id="PF00528">
    <property type="entry name" value="BPD_transp_1"/>
    <property type="match status" value="1"/>
</dbReference>
<gene>
    <name evidence="9" type="ORF">SAMN05421756_101514</name>
</gene>
<feature type="transmembrane region" description="Helical" evidence="7">
    <location>
        <begin position="140"/>
        <end position="160"/>
    </location>
</feature>
<evidence type="ECO:0000259" key="8">
    <source>
        <dbReference type="PROSITE" id="PS50928"/>
    </source>
</evidence>
<reference evidence="10" key="1">
    <citation type="submission" date="2016-10" db="EMBL/GenBank/DDBJ databases">
        <authorList>
            <person name="Varghese N."/>
            <person name="Submissions S."/>
        </authorList>
    </citation>
    <scope>NUCLEOTIDE SEQUENCE [LARGE SCALE GENOMIC DNA]</scope>
    <source>
        <strain evidence="10">CGMCC 4.6856</strain>
    </source>
</reference>
<evidence type="ECO:0000256" key="4">
    <source>
        <dbReference type="ARBA" id="ARBA00022692"/>
    </source>
</evidence>
<dbReference type="OrthoDB" id="3568785at2"/>
<dbReference type="InterPro" id="IPR035906">
    <property type="entry name" value="MetI-like_sf"/>
</dbReference>
<feature type="transmembrane region" description="Helical" evidence="7">
    <location>
        <begin position="68"/>
        <end position="93"/>
    </location>
</feature>
<accession>A0A1H9A975</accession>
<feature type="transmembrane region" description="Helical" evidence="7">
    <location>
        <begin position="105"/>
        <end position="128"/>
    </location>
</feature>
<protein>
    <submittedName>
        <fullName evidence="9">Raffinose/stachyose/melibiose transport system permease protein</fullName>
    </submittedName>
</protein>